<dbReference type="Proteomes" id="UP000005710">
    <property type="component" value="Unassembled WGS sequence"/>
</dbReference>
<dbReference type="AlphaFoldDB" id="K6Q2L1"/>
<accession>K6Q2L1</accession>
<gene>
    <name evidence="2" type="ORF">ThesuDRAFT_01200</name>
</gene>
<sequence>MGWALTLVVAGLALLLVARLGIFALTLGLGLLPFLLIAGGVIWAVSTVMARRRNGTGGPAGTS</sequence>
<evidence type="ECO:0000313" key="3">
    <source>
        <dbReference type="Proteomes" id="UP000005710"/>
    </source>
</evidence>
<keyword evidence="3" id="KW-1185">Reference proteome</keyword>
<evidence type="ECO:0000256" key="1">
    <source>
        <dbReference type="SAM" id="Phobius"/>
    </source>
</evidence>
<name>K6Q2L1_9FIRM</name>
<keyword evidence="1" id="KW-1133">Transmembrane helix</keyword>
<keyword evidence="1" id="KW-0812">Transmembrane</keyword>
<evidence type="ECO:0000313" key="2">
    <source>
        <dbReference type="EMBL" id="EKP95448.1"/>
    </source>
</evidence>
<comment type="caution">
    <text evidence="2">The sequence shown here is derived from an EMBL/GenBank/DDBJ whole genome shotgun (WGS) entry which is preliminary data.</text>
</comment>
<keyword evidence="1" id="KW-0472">Membrane</keyword>
<proteinExistence type="predicted"/>
<feature type="transmembrane region" description="Helical" evidence="1">
    <location>
        <begin position="30"/>
        <end position="50"/>
    </location>
</feature>
<organism evidence="2 3">
    <name type="scientific">Thermaerobacter subterraneus DSM 13965</name>
    <dbReference type="NCBI Taxonomy" id="867903"/>
    <lineage>
        <taxon>Bacteria</taxon>
        <taxon>Bacillati</taxon>
        <taxon>Bacillota</taxon>
        <taxon>Clostridia</taxon>
        <taxon>Eubacteriales</taxon>
        <taxon>Clostridiales Family XVII. Incertae Sedis</taxon>
        <taxon>Thermaerobacter</taxon>
    </lineage>
</organism>
<dbReference type="HOGENOM" id="CLU_2884496_0_0_9"/>
<dbReference type="EMBL" id="AENY02000002">
    <property type="protein sequence ID" value="EKP95448.1"/>
    <property type="molecule type" value="Genomic_DNA"/>
</dbReference>
<protein>
    <submittedName>
        <fullName evidence="2">Uncharacterized protein</fullName>
    </submittedName>
</protein>
<reference evidence="2" key="1">
    <citation type="submission" date="2010-10" db="EMBL/GenBank/DDBJ databases">
        <authorList>
            <consortium name="US DOE Joint Genome Institute (JGI-PGF)"/>
            <person name="Lucas S."/>
            <person name="Copeland A."/>
            <person name="Lapidus A."/>
            <person name="Bruce D."/>
            <person name="Goodwin L."/>
            <person name="Pitluck S."/>
            <person name="Kyrpides N."/>
            <person name="Mavromatis K."/>
            <person name="Detter J.C."/>
            <person name="Han C."/>
            <person name="Land M."/>
            <person name="Hauser L."/>
            <person name="Markowitz V."/>
            <person name="Cheng J.-F."/>
            <person name="Hugenholtz P."/>
            <person name="Woyke T."/>
            <person name="Wu D."/>
            <person name="Pukall R."/>
            <person name="Wahrenburg C."/>
            <person name="Brambilla E."/>
            <person name="Klenk H.-P."/>
            <person name="Eisen J.A."/>
        </authorList>
    </citation>
    <scope>NUCLEOTIDE SEQUENCE [LARGE SCALE GENOMIC DNA]</scope>
    <source>
        <strain evidence="2">DSM 13965</strain>
    </source>
</reference>
<reference evidence="2" key="2">
    <citation type="submission" date="2012-10" db="EMBL/GenBank/DDBJ databases">
        <title>Improved high-quality draft of Thermaerobacter subterraneus C21, DSM 13965.</title>
        <authorList>
            <consortium name="DOE Joint Genome Institute"/>
            <person name="Eisen J."/>
            <person name="Huntemann M."/>
            <person name="Wei C.-L."/>
            <person name="Han J."/>
            <person name="Detter J.C."/>
            <person name="Han C."/>
            <person name="Tapia R."/>
            <person name="Chen A."/>
            <person name="Kyrpides N."/>
            <person name="Mavromatis K."/>
            <person name="Markowitz V."/>
            <person name="Szeto E."/>
            <person name="Ivanova N."/>
            <person name="Mikhailova N."/>
            <person name="Ovchinnikova G."/>
            <person name="Pagani I."/>
            <person name="Pati A."/>
            <person name="Goodwin L."/>
            <person name="Nordberg H.P."/>
            <person name="Cantor M.N."/>
            <person name="Hua S.X."/>
            <person name="Woyke T."/>
            <person name="Eisen J."/>
            <person name="Klenk H.-P."/>
        </authorList>
    </citation>
    <scope>NUCLEOTIDE SEQUENCE [LARGE SCALE GENOMIC DNA]</scope>
    <source>
        <strain evidence="2">DSM 13965</strain>
    </source>
</reference>
<dbReference type="RefSeq" id="WP_006903463.1">
    <property type="nucleotide sequence ID" value="NZ_JH976535.1"/>
</dbReference>